<name>A0A1M8A4W7_MALS4</name>
<accession>A0A1M8A4W7</accession>
<sequence length="91" mass="10477">MWLLRSARRAPVGTSRSFWGQRYAHSRHGKRDYIPAGQRPPSAWRDQRWSSRTMVTLSTSVGLTMYLIGLTQGFHRAQSQNRPEGQPDPHT</sequence>
<keyword evidence="3" id="KW-1185">Reference proteome</keyword>
<dbReference type="EMBL" id="LT671823">
    <property type="protein sequence ID" value="SHO77475.1"/>
    <property type="molecule type" value="Genomic_DNA"/>
</dbReference>
<dbReference type="AlphaFoldDB" id="A0A1M8A4W7"/>
<protein>
    <submittedName>
        <fullName evidence="2">Uncharacterized protein</fullName>
    </submittedName>
</protein>
<gene>
    <name evidence="2" type="ORF">MSYG_1815</name>
</gene>
<dbReference type="OrthoDB" id="3983163at2759"/>
<dbReference type="VEuPathDB" id="FungiDB:MSYG_1815"/>
<proteinExistence type="predicted"/>
<evidence type="ECO:0000313" key="3">
    <source>
        <dbReference type="Proteomes" id="UP000186303"/>
    </source>
</evidence>
<feature type="region of interest" description="Disordered" evidence="1">
    <location>
        <begin position="26"/>
        <end position="47"/>
    </location>
</feature>
<reference evidence="3" key="1">
    <citation type="journal article" date="2017" name="Nucleic Acids Res.">
        <title>Proteogenomics produces comprehensive and highly accurate protein-coding gene annotation in a complete genome assembly of Malassezia sympodialis.</title>
        <authorList>
            <person name="Zhu Y."/>
            <person name="Engstroem P.G."/>
            <person name="Tellgren-Roth C."/>
            <person name="Baudo C.D."/>
            <person name="Kennell J.C."/>
            <person name="Sun S."/>
            <person name="Billmyre R.B."/>
            <person name="Schroeder M.S."/>
            <person name="Andersson A."/>
            <person name="Holm T."/>
            <person name="Sigurgeirsson B."/>
            <person name="Wu G."/>
            <person name="Sankaranarayanan S.R."/>
            <person name="Siddharthan R."/>
            <person name="Sanyal K."/>
            <person name="Lundeberg J."/>
            <person name="Nystedt B."/>
            <person name="Boekhout T."/>
            <person name="Dawson T.L. Jr."/>
            <person name="Heitman J."/>
            <person name="Scheynius A."/>
            <person name="Lehtioe J."/>
        </authorList>
    </citation>
    <scope>NUCLEOTIDE SEQUENCE [LARGE SCALE GENOMIC DNA]</scope>
    <source>
        <strain evidence="3">ATCC 42132</strain>
    </source>
</reference>
<organism evidence="2 3">
    <name type="scientific">Malassezia sympodialis (strain ATCC 42132)</name>
    <name type="common">Atopic eczema-associated yeast</name>
    <dbReference type="NCBI Taxonomy" id="1230383"/>
    <lineage>
        <taxon>Eukaryota</taxon>
        <taxon>Fungi</taxon>
        <taxon>Dikarya</taxon>
        <taxon>Basidiomycota</taxon>
        <taxon>Ustilaginomycotina</taxon>
        <taxon>Malasseziomycetes</taxon>
        <taxon>Malasseziales</taxon>
        <taxon>Malasseziaceae</taxon>
        <taxon>Malassezia</taxon>
    </lineage>
</organism>
<evidence type="ECO:0000256" key="1">
    <source>
        <dbReference type="SAM" id="MobiDB-lite"/>
    </source>
</evidence>
<evidence type="ECO:0000313" key="2">
    <source>
        <dbReference type="EMBL" id="SHO77475.1"/>
    </source>
</evidence>
<dbReference type="Proteomes" id="UP000186303">
    <property type="component" value="Chromosome 3"/>
</dbReference>